<dbReference type="OrthoDB" id="6416554at2759"/>
<comment type="cofactor">
    <cofactor evidence="1">
        <name>Zn(2+)</name>
        <dbReference type="ChEBI" id="CHEBI:29105"/>
    </cofactor>
</comment>
<keyword evidence="7" id="KW-1185">Reference proteome</keyword>
<gene>
    <name evidence="6" type="ORF">NPIL_189602</name>
</gene>
<keyword evidence="4" id="KW-0520">NAD</keyword>
<protein>
    <submittedName>
        <fullName evidence="6">Alcohol dehydrogenase class-3 chain H</fullName>
    </submittedName>
</protein>
<evidence type="ECO:0000256" key="4">
    <source>
        <dbReference type="ARBA" id="ARBA00023027"/>
    </source>
</evidence>
<dbReference type="PANTHER" id="PTHR43880:SF12">
    <property type="entry name" value="ALCOHOL DEHYDROGENASE CLASS-3"/>
    <property type="match status" value="1"/>
</dbReference>
<name>A0A8X6QRB5_NEPPI</name>
<dbReference type="InterPro" id="IPR013149">
    <property type="entry name" value="ADH-like_C"/>
</dbReference>
<accession>A0A8X6QRB5</accession>
<dbReference type="GO" id="GO:0046294">
    <property type="term" value="P:formaldehyde catabolic process"/>
    <property type="evidence" value="ECO:0007669"/>
    <property type="project" value="TreeGrafter"/>
</dbReference>
<dbReference type="AlphaFoldDB" id="A0A8X6QRB5"/>
<feature type="domain" description="Alcohol dehydrogenase-like C-terminal" evidence="5">
    <location>
        <begin position="98"/>
        <end position="215"/>
    </location>
</feature>
<dbReference type="SUPFAM" id="SSF51735">
    <property type="entry name" value="NAD(P)-binding Rossmann-fold domains"/>
    <property type="match status" value="1"/>
</dbReference>
<dbReference type="GO" id="GO:0051903">
    <property type="term" value="F:S-(hydroxymethyl)glutathione dehydrogenase [NAD(P)+] activity"/>
    <property type="evidence" value="ECO:0007669"/>
    <property type="project" value="TreeGrafter"/>
</dbReference>
<dbReference type="Proteomes" id="UP000887013">
    <property type="component" value="Unassembled WGS sequence"/>
</dbReference>
<dbReference type="Gene3D" id="3.90.180.10">
    <property type="entry name" value="Medium-chain alcohol dehydrogenases, catalytic domain"/>
    <property type="match status" value="1"/>
</dbReference>
<evidence type="ECO:0000256" key="2">
    <source>
        <dbReference type="ARBA" id="ARBA00022723"/>
    </source>
</evidence>
<evidence type="ECO:0000256" key="1">
    <source>
        <dbReference type="ARBA" id="ARBA00001947"/>
    </source>
</evidence>
<evidence type="ECO:0000256" key="3">
    <source>
        <dbReference type="ARBA" id="ARBA00022833"/>
    </source>
</evidence>
<dbReference type="Gene3D" id="3.40.50.720">
    <property type="entry name" value="NAD(P)-binding Rossmann-like Domain"/>
    <property type="match status" value="1"/>
</dbReference>
<dbReference type="SUPFAM" id="SSF50129">
    <property type="entry name" value="GroES-like"/>
    <property type="match status" value="1"/>
</dbReference>
<organism evidence="6 7">
    <name type="scientific">Nephila pilipes</name>
    <name type="common">Giant wood spider</name>
    <name type="synonym">Nephila maculata</name>
    <dbReference type="NCBI Taxonomy" id="299642"/>
    <lineage>
        <taxon>Eukaryota</taxon>
        <taxon>Metazoa</taxon>
        <taxon>Ecdysozoa</taxon>
        <taxon>Arthropoda</taxon>
        <taxon>Chelicerata</taxon>
        <taxon>Arachnida</taxon>
        <taxon>Araneae</taxon>
        <taxon>Araneomorphae</taxon>
        <taxon>Entelegynae</taxon>
        <taxon>Araneoidea</taxon>
        <taxon>Nephilidae</taxon>
        <taxon>Nephila</taxon>
    </lineage>
</organism>
<dbReference type="EMBL" id="BMAW01033946">
    <property type="protein sequence ID" value="GFU32617.1"/>
    <property type="molecule type" value="Genomic_DNA"/>
</dbReference>
<dbReference type="PANTHER" id="PTHR43880">
    <property type="entry name" value="ALCOHOL DEHYDROGENASE"/>
    <property type="match status" value="1"/>
</dbReference>
<dbReference type="InterPro" id="IPR036291">
    <property type="entry name" value="NAD(P)-bd_dom_sf"/>
</dbReference>
<evidence type="ECO:0000313" key="6">
    <source>
        <dbReference type="EMBL" id="GFU32617.1"/>
    </source>
</evidence>
<dbReference type="Pfam" id="PF00107">
    <property type="entry name" value="ADH_zinc_N"/>
    <property type="match status" value="1"/>
</dbReference>
<reference evidence="6" key="1">
    <citation type="submission" date="2020-08" db="EMBL/GenBank/DDBJ databases">
        <title>Multicomponent nature underlies the extraordinary mechanical properties of spider dragline silk.</title>
        <authorList>
            <person name="Kono N."/>
            <person name="Nakamura H."/>
            <person name="Mori M."/>
            <person name="Yoshida Y."/>
            <person name="Ohtoshi R."/>
            <person name="Malay A.D."/>
            <person name="Moran D.A.P."/>
            <person name="Tomita M."/>
            <person name="Numata K."/>
            <person name="Arakawa K."/>
        </authorList>
    </citation>
    <scope>NUCLEOTIDE SEQUENCE</scope>
</reference>
<dbReference type="FunFam" id="3.40.50.720:FF:000003">
    <property type="entry name" value="S-(hydroxymethyl)glutathione dehydrogenase"/>
    <property type="match status" value="1"/>
</dbReference>
<proteinExistence type="predicted"/>
<sequence>MRTSPTNGAAADIARCYTVGRRERYSEVRQQADVRRRGCQLGCRPCHLTVVQNYEVDPMANQRCLALAGCCIPTGYGAVKNVGKVTPGSTCAVWGLGAVGMCVLLACKDQGASKIIGIDLNPRKFLRAIQFGATDCLDPEEVNVKDRLSEMTNGGVDFCFVSVGVVSAMEQAFLSSHPQWGKTVVIGLANVGETMKVGVWELIFGRQLLGTYYGSYKSRLHIPHLVDKAQIHLENLVSHYIPLERIADGFDMLKTGESLRTVIDFETRA</sequence>
<dbReference type="InterPro" id="IPR011032">
    <property type="entry name" value="GroES-like_sf"/>
</dbReference>
<keyword evidence="2" id="KW-0479">Metal-binding</keyword>
<evidence type="ECO:0000313" key="7">
    <source>
        <dbReference type="Proteomes" id="UP000887013"/>
    </source>
</evidence>
<evidence type="ECO:0000259" key="5">
    <source>
        <dbReference type="Pfam" id="PF00107"/>
    </source>
</evidence>
<dbReference type="GO" id="GO:0008270">
    <property type="term" value="F:zinc ion binding"/>
    <property type="evidence" value="ECO:0007669"/>
    <property type="project" value="TreeGrafter"/>
</dbReference>
<keyword evidence="3" id="KW-0862">Zinc</keyword>
<dbReference type="GO" id="GO:0005829">
    <property type="term" value="C:cytosol"/>
    <property type="evidence" value="ECO:0007669"/>
    <property type="project" value="TreeGrafter"/>
</dbReference>
<comment type="caution">
    <text evidence="6">The sequence shown here is derived from an EMBL/GenBank/DDBJ whole genome shotgun (WGS) entry which is preliminary data.</text>
</comment>